<evidence type="ECO:0000256" key="1">
    <source>
        <dbReference type="SAM" id="SignalP"/>
    </source>
</evidence>
<keyword evidence="1" id="KW-0732">Signal</keyword>
<feature type="chain" id="PRO_5046079053" description="Outer membrane protein beta-barrel domain-containing protein" evidence="1">
    <location>
        <begin position="22"/>
        <end position="164"/>
    </location>
</feature>
<keyword evidence="3" id="KW-1185">Reference proteome</keyword>
<proteinExistence type="predicted"/>
<organism evidence="2 3">
    <name type="scientific">Autumnicola patrickiae</name>
    <dbReference type="NCBI Taxonomy" id="3075591"/>
    <lineage>
        <taxon>Bacteria</taxon>
        <taxon>Pseudomonadati</taxon>
        <taxon>Bacteroidota</taxon>
        <taxon>Flavobacteriia</taxon>
        <taxon>Flavobacteriales</taxon>
        <taxon>Flavobacteriaceae</taxon>
        <taxon>Autumnicola</taxon>
    </lineage>
</organism>
<dbReference type="Proteomes" id="UP001261624">
    <property type="component" value="Unassembled WGS sequence"/>
</dbReference>
<sequence>MKNSLLLAIALVLLGSSSVFSQGEIKLGINGGLPMGDAKDISDFNAGADITYLFSLADIVEVGALAGYSHFFGKDGEEGDISWEVDDFQFVPIAASGRVNLPFFFIGADLGYAIGVNDGNDGGVFYRPKVGITLGNLGLVASYSGISIDEATVSTLNIGLEFGL</sequence>
<dbReference type="EMBL" id="JAVRHM010000035">
    <property type="protein sequence ID" value="MDT0691782.1"/>
    <property type="molecule type" value="Genomic_DNA"/>
</dbReference>
<name>A0ABU3E961_9FLAO</name>
<reference evidence="2 3" key="1">
    <citation type="submission" date="2023-09" db="EMBL/GenBank/DDBJ databases">
        <authorList>
            <person name="Rey-Velasco X."/>
        </authorList>
    </citation>
    <scope>NUCLEOTIDE SEQUENCE [LARGE SCALE GENOMIC DNA]</scope>
    <source>
        <strain evidence="2 3">F188</strain>
    </source>
</reference>
<evidence type="ECO:0000313" key="3">
    <source>
        <dbReference type="Proteomes" id="UP001261624"/>
    </source>
</evidence>
<protein>
    <recommendedName>
        <fullName evidence="4">Outer membrane protein beta-barrel domain-containing protein</fullName>
    </recommendedName>
</protein>
<gene>
    <name evidence="2" type="ORF">RM549_18460</name>
</gene>
<feature type="signal peptide" evidence="1">
    <location>
        <begin position="1"/>
        <end position="21"/>
    </location>
</feature>
<evidence type="ECO:0000313" key="2">
    <source>
        <dbReference type="EMBL" id="MDT0691782.1"/>
    </source>
</evidence>
<accession>A0ABU3E961</accession>
<evidence type="ECO:0008006" key="4">
    <source>
        <dbReference type="Google" id="ProtNLM"/>
    </source>
</evidence>
<dbReference type="RefSeq" id="WP_311687498.1">
    <property type="nucleotide sequence ID" value="NZ_JAVRHM010000035.1"/>
</dbReference>
<comment type="caution">
    <text evidence="2">The sequence shown here is derived from an EMBL/GenBank/DDBJ whole genome shotgun (WGS) entry which is preliminary data.</text>
</comment>